<reference evidence="1 2" key="1">
    <citation type="submission" date="2024-01" db="EMBL/GenBank/DDBJ databases">
        <title>Seven novel Bacillus-like species.</title>
        <authorList>
            <person name="Liu G."/>
        </authorList>
    </citation>
    <scope>NUCLEOTIDE SEQUENCE [LARGE SCALE GENOMIC DNA]</scope>
    <source>
        <strain evidence="1 2">FJAT-53711</strain>
    </source>
</reference>
<evidence type="ECO:0000313" key="1">
    <source>
        <dbReference type="EMBL" id="MEI4828358.1"/>
    </source>
</evidence>
<proteinExistence type="predicted"/>
<gene>
    <name evidence="1" type="ORF">WAX78_02640</name>
</gene>
<protein>
    <recommendedName>
        <fullName evidence="3">Aminoglycoside-2''-adenylyltransferase</fullName>
    </recommendedName>
</protein>
<dbReference type="Gene3D" id="3.30.460.40">
    <property type="match status" value="1"/>
</dbReference>
<dbReference type="Pfam" id="PF10706">
    <property type="entry name" value="Aminoglyc_resit"/>
    <property type="match status" value="1"/>
</dbReference>
<comment type="caution">
    <text evidence="1">The sequence shown here is derived from an EMBL/GenBank/DDBJ whole genome shotgun (WGS) entry which is preliminary data.</text>
</comment>
<dbReference type="InterPro" id="IPR019646">
    <property type="entry name" value="Aminoglyc_AdlTrfase"/>
</dbReference>
<dbReference type="SUPFAM" id="SSF81301">
    <property type="entry name" value="Nucleotidyltransferase"/>
    <property type="match status" value="1"/>
</dbReference>
<dbReference type="EMBL" id="JBAWSV010000001">
    <property type="protein sequence ID" value="MEI4828358.1"/>
    <property type="molecule type" value="Genomic_DNA"/>
</dbReference>
<dbReference type="Proteomes" id="UP001367922">
    <property type="component" value="Unassembled WGS sequence"/>
</dbReference>
<dbReference type="InterPro" id="IPR043519">
    <property type="entry name" value="NT_sf"/>
</dbReference>
<name>A0ABU8FTN2_9BACI</name>
<accession>A0ABU8FTN2</accession>
<dbReference type="RefSeq" id="WP_336480744.1">
    <property type="nucleotide sequence ID" value="NZ_JBAWSV010000001.1"/>
</dbReference>
<evidence type="ECO:0000313" key="2">
    <source>
        <dbReference type="Proteomes" id="UP001367922"/>
    </source>
</evidence>
<evidence type="ECO:0008006" key="3">
    <source>
        <dbReference type="Google" id="ProtNLM"/>
    </source>
</evidence>
<keyword evidence="2" id="KW-1185">Reference proteome</keyword>
<organism evidence="1 2">
    <name type="scientific">Bacillus yunxiaonensis</name>
    <dbReference type="NCBI Taxonomy" id="3127665"/>
    <lineage>
        <taxon>Bacteria</taxon>
        <taxon>Bacillati</taxon>
        <taxon>Bacillota</taxon>
        <taxon>Bacilli</taxon>
        <taxon>Bacillales</taxon>
        <taxon>Bacillaceae</taxon>
        <taxon>Bacillus</taxon>
    </lineage>
</organism>
<sequence>MTMIQAKQLNFIVEIMKNFKHPWFIAGGWAIDLGIGVVTRTHEDIDICIFREHAEEIFTYFSDWDIYVAIPGEGRVIPCLNLEDVVPPRYGLHLYKEQNFIEILLTDRENEKILFRKNKNIWMDYKHFVHEDVLGRKFVAPEWQLLFKAKEGRIKDEQDFKAYIPYMNKQQKLWLTSALKEQFPSSAWLKQLI</sequence>